<evidence type="ECO:0000313" key="2">
    <source>
        <dbReference type="Proteomes" id="UP000295164"/>
    </source>
</evidence>
<evidence type="ECO:0000313" key="1">
    <source>
        <dbReference type="EMBL" id="TCZ74867.1"/>
    </source>
</evidence>
<dbReference type="Proteomes" id="UP000295164">
    <property type="component" value="Unassembled WGS sequence"/>
</dbReference>
<sequence length="252" mass="28462">MARNNIPFIHNYCDRWCERCPLTSRCAVFEMSEDLPPEAADPENEAFWQMLSDRFRESLHLLEEGAARQGIVLEEPTPGELVLHRQPGEETDRRLEDTPLLTAARAYADAVELLFTESDLWERKGAALTRETTLGIKTVDKGLRETELLADCRHVLGWYQHFIGVKFQRALHGLWEDGAEARAPQSDANGSAKIALLAVERSRLALTTLLSLVGEEDAVLDLLATLERIEKEGRDHFPDAGRFRRPGFDEPA</sequence>
<protein>
    <submittedName>
        <fullName evidence="1">Uncharacterized protein</fullName>
    </submittedName>
</protein>
<dbReference type="AlphaFoldDB" id="A0A4R4E725"/>
<comment type="caution">
    <text evidence="1">The sequence shown here is derived from an EMBL/GenBank/DDBJ whole genome shotgun (WGS) entry which is preliminary data.</text>
</comment>
<dbReference type="OrthoDB" id="1114593at2"/>
<proteinExistence type="predicted"/>
<dbReference type="EMBL" id="SKFH01000001">
    <property type="protein sequence ID" value="TCZ74867.1"/>
    <property type="molecule type" value="Genomic_DNA"/>
</dbReference>
<keyword evidence="2" id="KW-1185">Reference proteome</keyword>
<gene>
    <name evidence="1" type="ORF">E0486_00750</name>
</gene>
<accession>A0A4R4E725</accession>
<organism evidence="1 2">
    <name type="scientific">Flaviaesturariibacter aridisoli</name>
    <dbReference type="NCBI Taxonomy" id="2545761"/>
    <lineage>
        <taxon>Bacteria</taxon>
        <taxon>Pseudomonadati</taxon>
        <taxon>Bacteroidota</taxon>
        <taxon>Chitinophagia</taxon>
        <taxon>Chitinophagales</taxon>
        <taxon>Chitinophagaceae</taxon>
        <taxon>Flaviaestuariibacter</taxon>
    </lineage>
</organism>
<dbReference type="RefSeq" id="WP_131850223.1">
    <property type="nucleotide sequence ID" value="NZ_SKFH01000001.1"/>
</dbReference>
<name>A0A4R4E725_9BACT</name>
<reference evidence="1 2" key="1">
    <citation type="submission" date="2019-03" db="EMBL/GenBank/DDBJ databases">
        <authorList>
            <person name="Kim M.K.M."/>
        </authorList>
    </citation>
    <scope>NUCLEOTIDE SEQUENCE [LARGE SCALE GENOMIC DNA]</scope>
    <source>
        <strain evidence="1 2">17J68-15</strain>
    </source>
</reference>